<accession>A0AA48HY78</accession>
<gene>
    <name evidence="4" type="primary">yejK</name>
    <name evidence="4" type="ORF">MACH26_22960</name>
</gene>
<dbReference type="GO" id="GO:0003690">
    <property type="term" value="F:double-stranded DNA binding"/>
    <property type="evidence" value="ECO:0007669"/>
    <property type="project" value="TreeGrafter"/>
</dbReference>
<dbReference type="PANTHER" id="PTHR38772:SF1">
    <property type="entry name" value="NUCLEOID-ASSOCIATED PROTEIN YEJK"/>
    <property type="match status" value="1"/>
</dbReference>
<keyword evidence="5" id="KW-1185">Reference proteome</keyword>
<dbReference type="PANTHER" id="PTHR38772">
    <property type="match status" value="1"/>
</dbReference>
<keyword evidence="3" id="KW-0963">Cytoplasm</keyword>
<dbReference type="InterPro" id="IPR007358">
    <property type="entry name" value="Nucleoid_associated_NdpA"/>
</dbReference>
<comment type="similarity">
    <text evidence="2">Belongs to the YejK family.</text>
</comment>
<evidence type="ECO:0000313" key="4">
    <source>
        <dbReference type="EMBL" id="BDX06775.1"/>
    </source>
</evidence>
<evidence type="ECO:0000256" key="3">
    <source>
        <dbReference type="ARBA" id="ARBA00022490"/>
    </source>
</evidence>
<dbReference type="NCBIfam" id="NF001557">
    <property type="entry name" value="PRK00378.1"/>
    <property type="match status" value="1"/>
</dbReference>
<evidence type="ECO:0000256" key="2">
    <source>
        <dbReference type="ARBA" id="ARBA00009035"/>
    </source>
</evidence>
<dbReference type="AlphaFoldDB" id="A0AA48HY78"/>
<dbReference type="KEGG" id="pmaw:MACH26_22960"/>
<name>A0AA48HY78_9ALTE</name>
<dbReference type="Proteomes" id="UP001333710">
    <property type="component" value="Chromosome"/>
</dbReference>
<evidence type="ECO:0000313" key="5">
    <source>
        <dbReference type="Proteomes" id="UP001333710"/>
    </source>
</evidence>
<comment type="subcellular location">
    <subcellularLocation>
        <location evidence="1">Cytoplasm</location>
        <location evidence="1">Nucleoid</location>
    </subcellularLocation>
</comment>
<evidence type="ECO:0000256" key="1">
    <source>
        <dbReference type="ARBA" id="ARBA00004453"/>
    </source>
</evidence>
<dbReference type="GO" id="GO:0043590">
    <property type="term" value="C:bacterial nucleoid"/>
    <property type="evidence" value="ECO:0007669"/>
    <property type="project" value="TreeGrafter"/>
</dbReference>
<proteinExistence type="inferred from homology"/>
<sequence>MSAIINHFVVHQLVNDGEKLAVKARNDLFDVGADIELFVQQLSQSYNNKPVKGIGGFVEDEEQQEFKRLLAGLIAGDSGFLPFSVQLCDRLVNAMVETGTPEAGFVVVAQYQYLATDYLMVALLDTKEHVEINPQLNLTVSNHLDLAKMQLAARIDLSQYQSTPELNRYISFIKGRAGRKISDFFMIFLGCAEEVDIKQQNKLLLDKVEQYMETEQFAPEEKQQKREELATYYKEQIDSGEDIVVEDVAKTLAMADQTQDFHAFTQQAEEALESAFQGDKSSIKTLSKFTGQGGGISVSFERKLLGDRVAYNPETDTLMIKGVPPNLKDQLNKWKD</sequence>
<dbReference type="RefSeq" id="WP_338292776.1">
    <property type="nucleotide sequence ID" value="NZ_AP027272.1"/>
</dbReference>
<dbReference type="EMBL" id="AP027272">
    <property type="protein sequence ID" value="BDX06775.1"/>
    <property type="molecule type" value="Genomic_DNA"/>
</dbReference>
<reference evidence="4" key="1">
    <citation type="submission" date="2023-01" db="EMBL/GenBank/DDBJ databases">
        <title>Complete genome sequence of Planctobacterium marinum strain Dej080120_11.</title>
        <authorList>
            <person name="Ueki S."/>
            <person name="Maruyama F."/>
        </authorList>
    </citation>
    <scope>NUCLEOTIDE SEQUENCE</scope>
    <source>
        <strain evidence="4">Dej080120_11</strain>
    </source>
</reference>
<protein>
    <submittedName>
        <fullName evidence="4">Nucleoid-associated protein</fullName>
    </submittedName>
</protein>
<dbReference type="GO" id="GO:0003727">
    <property type="term" value="F:single-stranded RNA binding"/>
    <property type="evidence" value="ECO:0007669"/>
    <property type="project" value="TreeGrafter"/>
</dbReference>
<dbReference type="Pfam" id="PF04245">
    <property type="entry name" value="NA37"/>
    <property type="match status" value="1"/>
</dbReference>
<organism evidence="4 5">
    <name type="scientific">Planctobacterium marinum</name>
    <dbReference type="NCBI Taxonomy" id="1631968"/>
    <lineage>
        <taxon>Bacteria</taxon>
        <taxon>Pseudomonadati</taxon>
        <taxon>Pseudomonadota</taxon>
        <taxon>Gammaproteobacteria</taxon>
        <taxon>Alteromonadales</taxon>
        <taxon>Alteromonadaceae</taxon>
        <taxon>Planctobacterium</taxon>
    </lineage>
</organism>